<dbReference type="Pfam" id="PF11951">
    <property type="entry name" value="Fungal_trans_2"/>
    <property type="match status" value="1"/>
</dbReference>
<evidence type="ECO:0008006" key="4">
    <source>
        <dbReference type="Google" id="ProtNLM"/>
    </source>
</evidence>
<feature type="region of interest" description="Disordered" evidence="1">
    <location>
        <begin position="317"/>
        <end position="355"/>
    </location>
</feature>
<proteinExistence type="predicted"/>
<dbReference type="PANTHER" id="PTHR38111:SF6">
    <property type="entry name" value="FINGER DOMAIN PROTEIN, PUTATIVE (AFU_ORTHOLOGUE AFUA_8G01940)-RELATED"/>
    <property type="match status" value="1"/>
</dbReference>
<organism evidence="2 3">
    <name type="scientific">Aspergillus pseudoustus</name>
    <dbReference type="NCBI Taxonomy" id="1810923"/>
    <lineage>
        <taxon>Eukaryota</taxon>
        <taxon>Fungi</taxon>
        <taxon>Dikarya</taxon>
        <taxon>Ascomycota</taxon>
        <taxon>Pezizomycotina</taxon>
        <taxon>Eurotiomycetes</taxon>
        <taxon>Eurotiomycetidae</taxon>
        <taxon>Eurotiales</taxon>
        <taxon>Aspergillaceae</taxon>
        <taxon>Aspergillus</taxon>
        <taxon>Aspergillus subgen. Nidulantes</taxon>
    </lineage>
</organism>
<evidence type="ECO:0000256" key="1">
    <source>
        <dbReference type="SAM" id="MobiDB-lite"/>
    </source>
</evidence>
<protein>
    <recommendedName>
        <fullName evidence="4">Transcription factor domain-containing protein</fullName>
    </recommendedName>
</protein>
<keyword evidence="3" id="KW-1185">Reference proteome</keyword>
<reference evidence="2 3" key="1">
    <citation type="submission" date="2024-07" db="EMBL/GenBank/DDBJ databases">
        <title>Section-level genome sequencing and comparative genomics of Aspergillus sections Usti and Cavernicolus.</title>
        <authorList>
            <consortium name="Lawrence Berkeley National Laboratory"/>
            <person name="Nybo J.L."/>
            <person name="Vesth T.C."/>
            <person name="Theobald S."/>
            <person name="Frisvad J.C."/>
            <person name="Larsen T.O."/>
            <person name="Kjaerboelling I."/>
            <person name="Rothschild-Mancinelli K."/>
            <person name="Lyhne E.K."/>
            <person name="Kogle M.E."/>
            <person name="Barry K."/>
            <person name="Clum A."/>
            <person name="Na H."/>
            <person name="Ledsgaard L."/>
            <person name="Lin J."/>
            <person name="Lipzen A."/>
            <person name="Kuo A."/>
            <person name="Riley R."/>
            <person name="Mondo S."/>
            <person name="Labutti K."/>
            <person name="Haridas S."/>
            <person name="Pangalinan J."/>
            <person name="Salamov A.A."/>
            <person name="Simmons B.A."/>
            <person name="Magnuson J.K."/>
            <person name="Chen J."/>
            <person name="Drula E."/>
            <person name="Henrissat B."/>
            <person name="Wiebenga A."/>
            <person name="Lubbers R.J."/>
            <person name="Gomes A.C."/>
            <person name="Makela M.R."/>
            <person name="Stajich J."/>
            <person name="Grigoriev I.V."/>
            <person name="Mortensen U.H."/>
            <person name="De Vries R.P."/>
            <person name="Baker S.E."/>
            <person name="Andersen M.R."/>
        </authorList>
    </citation>
    <scope>NUCLEOTIDE SEQUENCE [LARGE SCALE GENOMIC DNA]</scope>
    <source>
        <strain evidence="2 3">CBS 123904</strain>
    </source>
</reference>
<comment type="caution">
    <text evidence="2">The sequence shown here is derived from an EMBL/GenBank/DDBJ whole genome shotgun (WGS) entry which is preliminary data.</text>
</comment>
<evidence type="ECO:0000313" key="2">
    <source>
        <dbReference type="EMBL" id="KAL2843191.1"/>
    </source>
</evidence>
<dbReference type="InterPro" id="IPR053178">
    <property type="entry name" value="Osmoadaptation_assoc"/>
</dbReference>
<dbReference type="EMBL" id="JBFXLU010000092">
    <property type="protein sequence ID" value="KAL2843191.1"/>
    <property type="molecule type" value="Genomic_DNA"/>
</dbReference>
<accession>A0ABR4JTN3</accession>
<name>A0ABR4JTN3_9EURO</name>
<dbReference type="InterPro" id="IPR021858">
    <property type="entry name" value="Fun_TF"/>
</dbReference>
<dbReference type="PANTHER" id="PTHR38111">
    <property type="entry name" value="ZN(2)-C6 FUNGAL-TYPE DOMAIN-CONTAINING PROTEIN-RELATED"/>
    <property type="match status" value="1"/>
</dbReference>
<feature type="compositionally biased region" description="Polar residues" evidence="1">
    <location>
        <begin position="328"/>
        <end position="339"/>
    </location>
</feature>
<dbReference type="Proteomes" id="UP001610446">
    <property type="component" value="Unassembled WGS sequence"/>
</dbReference>
<gene>
    <name evidence="2" type="ORF">BJY01DRAFT_215996</name>
</gene>
<sequence>MDEGLAPSLAQSTVDMQTQESFARWMQYHFPIYAASFNCRVDVDWMDFIRGRWSTFPQALVWAVRALTTLHRGTTQRDEQAIMCARHMYSRGIRHLGSLLQTRAALSDETLAAAILLGGYEVLDGSTQWSWIAHCRGITHLLCARGPAAHRRGIGRTLLLCWRPYIVADAFIHAIPCFLGDHEWALILMSEDVAKDELQRQKGSLLGQTMDYAFVEVAKCPGYLAAAKVLVAPTISSQSNNKVEDLMDDMLFTRENLVQYSRMLETNDPDPSFVGVIPSIHAGPLVQQSRDGLSFAISLVDQLLAMLRAHLARRTGEIPENSGHDSWHLTTQYHTSRSKSPLPASRTNSEDLDLDSRDVQDQLDKFSLTMGLGSLLPDACGCPQFAAHKSLPF</sequence>
<feature type="compositionally biased region" description="Basic and acidic residues" evidence="1">
    <location>
        <begin position="317"/>
        <end position="327"/>
    </location>
</feature>
<evidence type="ECO:0000313" key="3">
    <source>
        <dbReference type="Proteomes" id="UP001610446"/>
    </source>
</evidence>